<evidence type="ECO:0000256" key="1">
    <source>
        <dbReference type="ARBA" id="ARBA00003330"/>
    </source>
</evidence>
<sequence>MIDKKAPNFCLPDKDGNMTCLNDFKGQWIVLYFYPKDNTPGCTREALDFSQYREDFDKENAVIIGISKDSSMKHKKFIEKYKLNIILLSDEEHKVHELYGAWGKKKNYGKEYYGTIRTTFLIDPEGKIRHVWRKVKVNGHVKQVLEKLKELKGGIIMEDKVKLVLDVLKNEGKEMRPGEIAKKAGLDSKEVSKIIKKLKEEGKVESPKRCYYKAK</sequence>
<comment type="catalytic activity">
    <reaction evidence="11">
        <text>a hydroperoxide + [thioredoxin]-dithiol = an alcohol + [thioredoxin]-disulfide + H2O</text>
        <dbReference type="Rhea" id="RHEA:62620"/>
        <dbReference type="Rhea" id="RHEA-COMP:10698"/>
        <dbReference type="Rhea" id="RHEA-COMP:10700"/>
        <dbReference type="ChEBI" id="CHEBI:15377"/>
        <dbReference type="ChEBI" id="CHEBI:29950"/>
        <dbReference type="ChEBI" id="CHEBI:30879"/>
        <dbReference type="ChEBI" id="CHEBI:35924"/>
        <dbReference type="ChEBI" id="CHEBI:50058"/>
        <dbReference type="EC" id="1.11.1.24"/>
    </reaction>
</comment>
<name>A0A1M5SNW4_9BACT</name>
<gene>
    <name evidence="13" type="ORF">SAMN02745199_0983</name>
</gene>
<dbReference type="CDD" id="cd03017">
    <property type="entry name" value="PRX_BCP"/>
    <property type="match status" value="1"/>
</dbReference>
<keyword evidence="5" id="KW-0049">Antioxidant</keyword>
<dbReference type="GO" id="GO:0005737">
    <property type="term" value="C:cytoplasm"/>
    <property type="evidence" value="ECO:0007669"/>
    <property type="project" value="TreeGrafter"/>
</dbReference>
<dbReference type="GO" id="GO:0008379">
    <property type="term" value="F:thioredoxin peroxidase activity"/>
    <property type="evidence" value="ECO:0007669"/>
    <property type="project" value="TreeGrafter"/>
</dbReference>
<dbReference type="GO" id="GO:0045454">
    <property type="term" value="P:cell redox homeostasis"/>
    <property type="evidence" value="ECO:0007669"/>
    <property type="project" value="TreeGrafter"/>
</dbReference>
<comment type="subunit">
    <text evidence="2">Monomer.</text>
</comment>
<dbReference type="STRING" id="1123380.SAMN02745199_0983"/>
<dbReference type="InterPro" id="IPR011991">
    <property type="entry name" value="ArsR-like_HTH"/>
</dbReference>
<reference evidence="14" key="1">
    <citation type="submission" date="2016-11" db="EMBL/GenBank/DDBJ databases">
        <authorList>
            <person name="Varghese N."/>
            <person name="Submissions S."/>
        </authorList>
    </citation>
    <scope>NUCLEOTIDE SEQUENCE [LARGE SCALE GENOMIC DNA]</scope>
    <source>
        <strain evidence="14">DSM 15807</strain>
    </source>
</reference>
<dbReference type="GO" id="GO:0034599">
    <property type="term" value="P:cellular response to oxidative stress"/>
    <property type="evidence" value="ECO:0007669"/>
    <property type="project" value="TreeGrafter"/>
</dbReference>
<evidence type="ECO:0000256" key="3">
    <source>
        <dbReference type="ARBA" id="ARBA00013017"/>
    </source>
</evidence>
<dbReference type="InterPro" id="IPR050924">
    <property type="entry name" value="Peroxiredoxin_BCP/PrxQ"/>
</dbReference>
<comment type="similarity">
    <text evidence="10">Belongs to the peroxiredoxin family. BCP/PrxQ subfamily.</text>
</comment>
<comment type="function">
    <text evidence="1">Thiol-specific peroxidase that catalyzes the reduction of hydrogen peroxide and organic hydroperoxides to water and alcohols, respectively. Plays a role in cell protection against oxidative stress by detoxifying peroxides and as sensor of hydrogen peroxide-mediated signaling events.</text>
</comment>
<dbReference type="NCBIfam" id="NF006960">
    <property type="entry name" value="PRK09437.1"/>
    <property type="match status" value="1"/>
</dbReference>
<dbReference type="CDD" id="cd00090">
    <property type="entry name" value="HTH_ARSR"/>
    <property type="match status" value="1"/>
</dbReference>
<dbReference type="InterPro" id="IPR036388">
    <property type="entry name" value="WH-like_DNA-bd_sf"/>
</dbReference>
<dbReference type="Gene3D" id="1.10.10.10">
    <property type="entry name" value="Winged helix-like DNA-binding domain superfamily/Winged helix DNA-binding domain"/>
    <property type="match status" value="1"/>
</dbReference>
<dbReference type="InterPro" id="IPR036249">
    <property type="entry name" value="Thioredoxin-like_sf"/>
</dbReference>
<evidence type="ECO:0000256" key="4">
    <source>
        <dbReference type="ARBA" id="ARBA00022559"/>
    </source>
</evidence>
<keyword evidence="6" id="KW-0560">Oxidoreductase</keyword>
<keyword evidence="14" id="KW-1185">Reference proteome</keyword>
<dbReference type="RefSeq" id="WP_073072861.1">
    <property type="nucleotide sequence ID" value="NZ_FQXN01000003.1"/>
</dbReference>
<dbReference type="PANTHER" id="PTHR42801:SF4">
    <property type="entry name" value="AHPC_TSA FAMILY PROTEIN"/>
    <property type="match status" value="1"/>
</dbReference>
<dbReference type="PANTHER" id="PTHR42801">
    <property type="entry name" value="THIOREDOXIN-DEPENDENT PEROXIDE REDUCTASE"/>
    <property type="match status" value="1"/>
</dbReference>
<proteinExistence type="inferred from homology"/>
<evidence type="ECO:0000256" key="2">
    <source>
        <dbReference type="ARBA" id="ARBA00011245"/>
    </source>
</evidence>
<evidence type="ECO:0000256" key="9">
    <source>
        <dbReference type="ARBA" id="ARBA00032824"/>
    </source>
</evidence>
<evidence type="ECO:0000313" key="14">
    <source>
        <dbReference type="Proteomes" id="UP000242592"/>
    </source>
</evidence>
<evidence type="ECO:0000256" key="6">
    <source>
        <dbReference type="ARBA" id="ARBA00023002"/>
    </source>
</evidence>
<dbReference type="Proteomes" id="UP000242592">
    <property type="component" value="Unassembled WGS sequence"/>
</dbReference>
<evidence type="ECO:0000313" key="13">
    <source>
        <dbReference type="EMBL" id="SHH40150.1"/>
    </source>
</evidence>
<evidence type="ECO:0000256" key="7">
    <source>
        <dbReference type="ARBA" id="ARBA00023157"/>
    </source>
</evidence>
<evidence type="ECO:0000256" key="11">
    <source>
        <dbReference type="ARBA" id="ARBA00049091"/>
    </source>
</evidence>
<evidence type="ECO:0000259" key="12">
    <source>
        <dbReference type="PROSITE" id="PS51352"/>
    </source>
</evidence>
<evidence type="ECO:0000256" key="8">
    <source>
        <dbReference type="ARBA" id="ARBA00023284"/>
    </source>
</evidence>
<dbReference type="InterPro" id="IPR013766">
    <property type="entry name" value="Thioredoxin_domain"/>
</dbReference>
<feature type="domain" description="Thioredoxin" evidence="12">
    <location>
        <begin position="1"/>
        <end position="153"/>
    </location>
</feature>
<dbReference type="EC" id="1.11.1.24" evidence="3"/>
<dbReference type="InterPro" id="IPR000866">
    <property type="entry name" value="AhpC/TSA"/>
</dbReference>
<dbReference type="InterPro" id="IPR036390">
    <property type="entry name" value="WH_DNA-bd_sf"/>
</dbReference>
<dbReference type="AlphaFoldDB" id="A0A1M5SNW4"/>
<protein>
    <recommendedName>
        <fullName evidence="3">thioredoxin-dependent peroxiredoxin</fullName>
        <ecNumber evidence="3">1.11.1.24</ecNumber>
    </recommendedName>
    <alternativeName>
        <fullName evidence="9">Thioredoxin peroxidase</fullName>
    </alternativeName>
</protein>
<dbReference type="EMBL" id="FQXN01000003">
    <property type="protein sequence ID" value="SHH40150.1"/>
    <property type="molecule type" value="Genomic_DNA"/>
</dbReference>
<dbReference type="SUPFAM" id="SSF46785">
    <property type="entry name" value="Winged helix' DNA-binding domain"/>
    <property type="match status" value="1"/>
</dbReference>
<keyword evidence="7" id="KW-1015">Disulfide bond</keyword>
<organism evidence="13 14">
    <name type="scientific">Thermosipho atlanticus DSM 15807</name>
    <dbReference type="NCBI Taxonomy" id="1123380"/>
    <lineage>
        <taxon>Bacteria</taxon>
        <taxon>Thermotogati</taxon>
        <taxon>Thermotogota</taxon>
        <taxon>Thermotogae</taxon>
        <taxon>Thermotogales</taxon>
        <taxon>Fervidobacteriaceae</taxon>
        <taxon>Thermosipho</taxon>
    </lineage>
</organism>
<dbReference type="Pfam" id="PF00578">
    <property type="entry name" value="AhpC-TSA"/>
    <property type="match status" value="1"/>
</dbReference>
<keyword evidence="4" id="KW-0575">Peroxidase</keyword>
<dbReference type="PROSITE" id="PS51352">
    <property type="entry name" value="THIOREDOXIN_2"/>
    <property type="match status" value="1"/>
</dbReference>
<evidence type="ECO:0000256" key="5">
    <source>
        <dbReference type="ARBA" id="ARBA00022862"/>
    </source>
</evidence>
<dbReference type="Gene3D" id="3.40.30.10">
    <property type="entry name" value="Glutaredoxin"/>
    <property type="match status" value="1"/>
</dbReference>
<accession>A0A1M5SNW4</accession>
<dbReference type="SUPFAM" id="SSF52833">
    <property type="entry name" value="Thioredoxin-like"/>
    <property type="match status" value="1"/>
</dbReference>
<keyword evidence="8" id="KW-0676">Redox-active center</keyword>
<evidence type="ECO:0000256" key="10">
    <source>
        <dbReference type="ARBA" id="ARBA00038489"/>
    </source>
</evidence>
<dbReference type="FunFam" id="3.40.30.10:FF:000007">
    <property type="entry name" value="Thioredoxin-dependent thiol peroxidase"/>
    <property type="match status" value="1"/>
</dbReference>